<evidence type="ECO:0000259" key="8">
    <source>
        <dbReference type="Pfam" id="PF07980"/>
    </source>
</evidence>
<dbReference type="InterPro" id="IPR012944">
    <property type="entry name" value="SusD_RagB_dom"/>
</dbReference>
<dbReference type="Proteomes" id="UP000283426">
    <property type="component" value="Unassembled WGS sequence"/>
</dbReference>
<dbReference type="EMBL" id="QRYW01000018">
    <property type="protein sequence ID" value="RGV26369.1"/>
    <property type="molecule type" value="Genomic_DNA"/>
</dbReference>
<evidence type="ECO:0000256" key="1">
    <source>
        <dbReference type="ARBA" id="ARBA00004442"/>
    </source>
</evidence>
<dbReference type="AlphaFoldDB" id="A0A412WGQ0"/>
<dbReference type="Proteomes" id="UP000284434">
    <property type="component" value="Unassembled WGS sequence"/>
</dbReference>
<dbReference type="Pfam" id="PF14322">
    <property type="entry name" value="SusD-like_3"/>
    <property type="match status" value="1"/>
</dbReference>
<dbReference type="PROSITE" id="PS51257">
    <property type="entry name" value="PROKAR_LIPOPROTEIN"/>
    <property type="match status" value="1"/>
</dbReference>
<dbReference type="GeneID" id="61275799"/>
<dbReference type="InterPro" id="IPR033985">
    <property type="entry name" value="SusD-like_N"/>
</dbReference>
<reference evidence="12 13" key="1">
    <citation type="submission" date="2018-08" db="EMBL/GenBank/DDBJ databases">
        <title>A genome reference for cultivated species of the human gut microbiota.</title>
        <authorList>
            <person name="Zou Y."/>
            <person name="Xue W."/>
            <person name="Luo G."/>
        </authorList>
    </citation>
    <scope>NUCLEOTIDE SEQUENCE [LARGE SCALE GENOMIC DNA]</scope>
    <source>
        <strain evidence="10 12">AF14-6AC</strain>
        <strain evidence="11 13">OF03-11</strain>
    </source>
</reference>
<evidence type="ECO:0000256" key="5">
    <source>
        <dbReference type="ARBA" id="ARBA00023237"/>
    </source>
</evidence>
<dbReference type="Pfam" id="PF07980">
    <property type="entry name" value="SusD_RagB"/>
    <property type="match status" value="1"/>
</dbReference>
<organism evidence="10 12">
    <name type="scientific">Odoribacter splanchnicus</name>
    <dbReference type="NCBI Taxonomy" id="28118"/>
    <lineage>
        <taxon>Bacteria</taxon>
        <taxon>Pseudomonadati</taxon>
        <taxon>Bacteroidota</taxon>
        <taxon>Bacteroidia</taxon>
        <taxon>Bacteroidales</taxon>
        <taxon>Odoribacteraceae</taxon>
        <taxon>Odoribacter</taxon>
    </lineage>
</organism>
<keyword evidence="5" id="KW-0998">Cell outer membrane</keyword>
<dbReference type="Gene3D" id="1.25.40.390">
    <property type="match status" value="1"/>
</dbReference>
<evidence type="ECO:0000313" key="13">
    <source>
        <dbReference type="Proteomes" id="UP000284434"/>
    </source>
</evidence>
<accession>A0A412WGQ0</accession>
<evidence type="ECO:0000256" key="7">
    <source>
        <dbReference type="SAM" id="SignalP"/>
    </source>
</evidence>
<evidence type="ECO:0000313" key="11">
    <source>
        <dbReference type="EMBL" id="RGY09266.1"/>
    </source>
</evidence>
<dbReference type="GO" id="GO:0009279">
    <property type="term" value="C:cell outer membrane"/>
    <property type="evidence" value="ECO:0007669"/>
    <property type="project" value="UniProtKB-SubCell"/>
</dbReference>
<evidence type="ECO:0000256" key="4">
    <source>
        <dbReference type="ARBA" id="ARBA00023136"/>
    </source>
</evidence>
<evidence type="ECO:0000256" key="2">
    <source>
        <dbReference type="ARBA" id="ARBA00006275"/>
    </source>
</evidence>
<feature type="signal peptide" evidence="7">
    <location>
        <begin position="1"/>
        <end position="21"/>
    </location>
</feature>
<keyword evidence="4" id="KW-0472">Membrane</keyword>
<dbReference type="InterPro" id="IPR011990">
    <property type="entry name" value="TPR-like_helical_dom_sf"/>
</dbReference>
<feature type="domain" description="SusD-like N-terminal" evidence="9">
    <location>
        <begin position="66"/>
        <end position="249"/>
    </location>
</feature>
<sequence length="527" mass="60938">MRNILCTIIIASFLTACSNFLSDYSQDLSKVETAADLNELLLGDAYLPVGFYEAYNYSAPQPYNTFIHTMSDEIQQNHSTNTRAINSMLSSEDIFGYFTWQRSVGINSLETAIGTENECWKKTYKYINTTNMVLDELGNVTARNKREEADKIRIEGESHFLRALYYFTLVNLYAAPYEPAKAATTPGIPLKLTSYIEDKEYEMSTLEEVYGQIIDDLEEAEACLKQTETVSIYHADLTATYLLMSRVHLYMQDYKNARKYAEDVLSRNNALGDLNTFNDEAGNFLNKSLPEVIFSMGGHQLSTGMMGSEGRRHYDDERPFYISDDLIAAFDDNDLRKQHYIKKEGSYYILQKVRWDSKDHPSAKCTVSENFLFRTAEAYLNLAEAAALDEDEEKAREMIGLLQAKRFAVPPVVSATGNDLIDLIREERQRELCLEGHRWYDLRRYTVCTKYPWSKVIRHIYRDYKYDRDLGEDIAYKQRVYELKEYDKAYTLALPHEVTEFQNTLSRNERPERQPVETIGGDETPEE</sequence>
<gene>
    <name evidence="10" type="ORF">DWW24_09455</name>
    <name evidence="11" type="ORF">DXA53_03000</name>
</gene>
<feature type="chain" id="PRO_5036103693" evidence="7">
    <location>
        <begin position="22"/>
        <end position="527"/>
    </location>
</feature>
<proteinExistence type="inferred from homology"/>
<dbReference type="RefSeq" id="WP_013612746.1">
    <property type="nucleotide sequence ID" value="NZ_JADNHN010000002.1"/>
</dbReference>
<comment type="subcellular location">
    <subcellularLocation>
        <location evidence="1">Cell outer membrane</location>
    </subcellularLocation>
</comment>
<evidence type="ECO:0000256" key="6">
    <source>
        <dbReference type="SAM" id="MobiDB-lite"/>
    </source>
</evidence>
<comment type="similarity">
    <text evidence="2">Belongs to the SusD family.</text>
</comment>
<dbReference type="OMA" id="TSEINGW"/>
<protein>
    <submittedName>
        <fullName evidence="10">RagB/SusD family nutrient uptake outer membrane protein</fullName>
    </submittedName>
</protein>
<feature type="domain" description="RagB/SusD" evidence="8">
    <location>
        <begin position="340"/>
        <end position="458"/>
    </location>
</feature>
<name>A0A412WGQ0_9BACT</name>
<feature type="region of interest" description="Disordered" evidence="6">
    <location>
        <begin position="503"/>
        <end position="527"/>
    </location>
</feature>
<comment type="caution">
    <text evidence="10">The sequence shown here is derived from an EMBL/GenBank/DDBJ whole genome shotgun (WGS) entry which is preliminary data.</text>
</comment>
<evidence type="ECO:0000313" key="12">
    <source>
        <dbReference type="Proteomes" id="UP000283426"/>
    </source>
</evidence>
<evidence type="ECO:0000256" key="3">
    <source>
        <dbReference type="ARBA" id="ARBA00022729"/>
    </source>
</evidence>
<dbReference type="SUPFAM" id="SSF48452">
    <property type="entry name" value="TPR-like"/>
    <property type="match status" value="1"/>
</dbReference>
<evidence type="ECO:0000313" key="10">
    <source>
        <dbReference type="EMBL" id="RGV26369.1"/>
    </source>
</evidence>
<keyword evidence="3 7" id="KW-0732">Signal</keyword>
<evidence type="ECO:0000259" key="9">
    <source>
        <dbReference type="Pfam" id="PF14322"/>
    </source>
</evidence>
<dbReference type="EMBL" id="QSCO01000003">
    <property type="protein sequence ID" value="RGY09266.1"/>
    <property type="molecule type" value="Genomic_DNA"/>
</dbReference>